<feature type="domain" description="VOC" evidence="1">
    <location>
        <begin position="157"/>
        <end position="273"/>
    </location>
</feature>
<keyword evidence="3" id="KW-1185">Reference proteome</keyword>
<evidence type="ECO:0000259" key="1">
    <source>
        <dbReference type="PROSITE" id="PS51819"/>
    </source>
</evidence>
<keyword evidence="2" id="KW-0456">Lyase</keyword>
<comment type="caution">
    <text evidence="2">The sequence shown here is derived from an EMBL/GenBank/DDBJ whole genome shotgun (WGS) entry which is preliminary data.</text>
</comment>
<dbReference type="RefSeq" id="WP_198911938.1">
    <property type="nucleotide sequence ID" value="NZ_BAABDB010000015.1"/>
</dbReference>
<sequence>MKHERTVMALCGIDAVIFGVQDMEAALRFVRDWGLHEKSVMSDQIIFETRDGCEVIVKPVDAPDLPVAIEGGNTVREVVWGAQDQAALDDTLARLGDAVSIGADGLARATDPNGLSLVFRVTHRQPVTGTPTMPNAPGAYHRIDTRGPVITQANPIQIGHIVLFGADFAAMRAFYTERLGFVVSDEYPGHGCFMRCQVKGGHHNLFVLNRPGKAGINHVAFTLNDIHEVVGGGLAMSRKGWKTEIGPGRHPISSAYFWYFENPLTAPLEYYADEDYCTEAWEARVWERRPENFAEWAVAGGIDGETRRQKIGGQDSSRGHKK</sequence>
<dbReference type="InterPro" id="IPR037523">
    <property type="entry name" value="VOC_core"/>
</dbReference>
<evidence type="ECO:0000313" key="2">
    <source>
        <dbReference type="EMBL" id="MBB6458652.1"/>
    </source>
</evidence>
<dbReference type="Pfam" id="PF00903">
    <property type="entry name" value="Glyoxalase"/>
    <property type="match status" value="1"/>
</dbReference>
<organism evidence="2 3">
    <name type="scientific">Acetobacter lovaniensis</name>
    <dbReference type="NCBI Taxonomy" id="104100"/>
    <lineage>
        <taxon>Bacteria</taxon>
        <taxon>Pseudomonadati</taxon>
        <taxon>Pseudomonadota</taxon>
        <taxon>Alphaproteobacteria</taxon>
        <taxon>Acetobacterales</taxon>
        <taxon>Acetobacteraceae</taxon>
        <taxon>Acetobacter</taxon>
    </lineage>
</organism>
<dbReference type="CDD" id="cd08343">
    <property type="entry name" value="ED_TypeI_classII_C"/>
    <property type="match status" value="1"/>
</dbReference>
<dbReference type="GO" id="GO:0051213">
    <property type="term" value="F:dioxygenase activity"/>
    <property type="evidence" value="ECO:0007669"/>
    <property type="project" value="UniProtKB-KW"/>
</dbReference>
<reference evidence="2 3" key="1">
    <citation type="submission" date="2020-08" db="EMBL/GenBank/DDBJ databases">
        <title>Genomic Encyclopedia of Type Strains, Phase IV (KMG-IV): sequencing the most valuable type-strain genomes for metagenomic binning, comparative biology and taxonomic classification.</title>
        <authorList>
            <person name="Goeker M."/>
        </authorList>
    </citation>
    <scope>NUCLEOTIDE SEQUENCE [LARGE SCALE GENOMIC DNA]</scope>
    <source>
        <strain evidence="2 3">DSM 4491</strain>
    </source>
</reference>
<gene>
    <name evidence="2" type="ORF">HNR55_003265</name>
</gene>
<dbReference type="AlphaFoldDB" id="A0A841QKZ6"/>
<dbReference type="GO" id="GO:0016829">
    <property type="term" value="F:lyase activity"/>
    <property type="evidence" value="ECO:0007669"/>
    <property type="project" value="UniProtKB-KW"/>
</dbReference>
<proteinExistence type="predicted"/>
<dbReference type="InterPro" id="IPR004360">
    <property type="entry name" value="Glyas_Fos-R_dOase_dom"/>
</dbReference>
<dbReference type="InterPro" id="IPR029068">
    <property type="entry name" value="Glyas_Bleomycin-R_OHBP_Dase"/>
</dbReference>
<protein>
    <submittedName>
        <fullName evidence="2">Catechol 2,3-dioxygenase-like lactoylglutathione lyase family enzyme</fullName>
    </submittedName>
</protein>
<keyword evidence="2" id="KW-0223">Dioxygenase</keyword>
<keyword evidence="2" id="KW-0560">Oxidoreductase</keyword>
<dbReference type="Proteomes" id="UP000578000">
    <property type="component" value="Unassembled WGS sequence"/>
</dbReference>
<dbReference type="SUPFAM" id="SSF54593">
    <property type="entry name" value="Glyoxalase/Bleomycin resistance protein/Dihydroxybiphenyl dioxygenase"/>
    <property type="match status" value="1"/>
</dbReference>
<name>A0A841QKZ6_9PROT</name>
<accession>A0A841QKZ6</accession>
<dbReference type="PROSITE" id="PS51819">
    <property type="entry name" value="VOC"/>
    <property type="match status" value="1"/>
</dbReference>
<dbReference type="Gene3D" id="3.10.180.10">
    <property type="entry name" value="2,3-Dihydroxybiphenyl 1,2-Dioxygenase, domain 1"/>
    <property type="match status" value="1"/>
</dbReference>
<evidence type="ECO:0000313" key="3">
    <source>
        <dbReference type="Proteomes" id="UP000578000"/>
    </source>
</evidence>
<dbReference type="EMBL" id="JACHIE010000026">
    <property type="protein sequence ID" value="MBB6458652.1"/>
    <property type="molecule type" value="Genomic_DNA"/>
</dbReference>